<organism evidence="1 2">
    <name type="scientific">Pseudohoeflea coraliihabitans</name>
    <dbReference type="NCBI Taxonomy" id="2860393"/>
    <lineage>
        <taxon>Bacteria</taxon>
        <taxon>Pseudomonadati</taxon>
        <taxon>Pseudomonadota</taxon>
        <taxon>Alphaproteobacteria</taxon>
        <taxon>Hyphomicrobiales</taxon>
        <taxon>Rhizobiaceae</taxon>
        <taxon>Pseudohoeflea</taxon>
    </lineage>
</organism>
<dbReference type="Proteomes" id="UP001430804">
    <property type="component" value="Unassembled WGS sequence"/>
</dbReference>
<dbReference type="RefSeq" id="WP_219200679.1">
    <property type="nucleotide sequence ID" value="NZ_JAHWQX010000001.1"/>
</dbReference>
<dbReference type="Pfam" id="PF14907">
    <property type="entry name" value="NTP_transf_5"/>
    <property type="match status" value="1"/>
</dbReference>
<protein>
    <submittedName>
        <fullName evidence="1">Nucleotidyltransferase family protein</fullName>
    </submittedName>
</protein>
<accession>A0ABS6WM03</accession>
<dbReference type="EMBL" id="JAHWQX010000001">
    <property type="protein sequence ID" value="MBW3096815.1"/>
    <property type="molecule type" value="Genomic_DNA"/>
</dbReference>
<sequence>MRLFSARFPDYGWAWPTGARDDLLKAVMLTDAAEAETLALAWLKTHDINDVSFAEHRLLAAMAERHGQRLKGDDAYPRLIGLQKMLWSRSRLTYRAARPALVGLRAAGCGVMLLKGASRVALDAGAQRGRVSHDVDILVRREHMAAALDCLFEAGWTAASGAGQLRLKARIAALRGLNFYKGTHGDLDLHQKAYHPSQFDDTDDLALWERSVAAQLEGVDVRVPGPADRIALAIGHSGLEAHVHSDWLVDIDAAVQGGDVDWQALLSTLAARGLFVPAAISLSYLKRQVGTPVPDDVLAAVIEKADRSSLAERAAILEAKPRDDFGILSGPARGVVKQMRLLRNKVAASGPKETVWLARARRCTDASSRNAKTTVARLSLPVSMRKDGPRTLEIRLALSVPQQGRRVEFELTTSDRFLASLRYRTVPGLAGGRQLWYRGTVDLQPGDQTLRLEARPSRHLRSLDNSDEVARYGLLPFTLVYARVRDEAGAEFTLEQL</sequence>
<evidence type="ECO:0000313" key="2">
    <source>
        <dbReference type="Proteomes" id="UP001430804"/>
    </source>
</evidence>
<gene>
    <name evidence="1" type="ORF">KY465_05940</name>
</gene>
<proteinExistence type="predicted"/>
<comment type="caution">
    <text evidence="1">The sequence shown here is derived from an EMBL/GenBank/DDBJ whole genome shotgun (WGS) entry which is preliminary data.</text>
</comment>
<reference evidence="1" key="1">
    <citation type="submission" date="2021-07" db="EMBL/GenBank/DDBJ databases">
        <title>Pseudohoeflea marina sp. nov. a polyhydroxyalcanoate-producing bacterium.</title>
        <authorList>
            <person name="Zheng W."/>
            <person name="Yu S."/>
            <person name="Huang Y."/>
        </authorList>
    </citation>
    <scope>NUCLEOTIDE SEQUENCE</scope>
    <source>
        <strain evidence="1">DP4N28-3</strain>
    </source>
</reference>
<dbReference type="InterPro" id="IPR039498">
    <property type="entry name" value="NTP_transf_5"/>
</dbReference>
<evidence type="ECO:0000313" key="1">
    <source>
        <dbReference type="EMBL" id="MBW3096815.1"/>
    </source>
</evidence>
<name>A0ABS6WM03_9HYPH</name>
<keyword evidence="2" id="KW-1185">Reference proteome</keyword>